<evidence type="ECO:0000256" key="1">
    <source>
        <dbReference type="ARBA" id="ARBA00005189"/>
    </source>
</evidence>
<dbReference type="GO" id="GO:0003841">
    <property type="term" value="F:1-acylglycerol-3-phosphate O-acyltransferase activity"/>
    <property type="evidence" value="ECO:0007669"/>
    <property type="project" value="TreeGrafter"/>
</dbReference>
<dbReference type="OrthoDB" id="9796839at2"/>
<dbReference type="InterPro" id="IPR002123">
    <property type="entry name" value="Plipid/glycerol_acylTrfase"/>
</dbReference>
<dbReference type="EMBL" id="VMNK01000003">
    <property type="protein sequence ID" value="TVO58918.1"/>
    <property type="molecule type" value="Genomic_DNA"/>
</dbReference>
<dbReference type="GO" id="GO:0006654">
    <property type="term" value="P:phosphatidic acid biosynthetic process"/>
    <property type="evidence" value="ECO:0007669"/>
    <property type="project" value="TreeGrafter"/>
</dbReference>
<evidence type="ECO:0000256" key="3">
    <source>
        <dbReference type="ARBA" id="ARBA00023315"/>
    </source>
</evidence>
<dbReference type="AlphaFoldDB" id="A0A557R179"/>
<sequence length="166" mass="18311">MGTPPGPKMILLAYPHTSNWDFPAGLMARFTCGWPIRWVGKHTLFRAPFGRLFRWLGGIPINRSRPGGFIDDVVAQIHADAHAIVCIAPEGTRAYVEGWKSGFHRIARQANVPIALGYIDWGRRCVGIAAYVQPTDDVEADLEAIRAGYAGIKALYPEKASQIAIR</sequence>
<dbReference type="SUPFAM" id="SSF69593">
    <property type="entry name" value="Glycerol-3-phosphate (1)-acyltransferase"/>
    <property type="match status" value="1"/>
</dbReference>
<comment type="caution">
    <text evidence="5">The sequence shown here is derived from an EMBL/GenBank/DDBJ whole genome shotgun (WGS) entry which is preliminary data.</text>
</comment>
<comment type="pathway">
    <text evidence="1">Lipid metabolism.</text>
</comment>
<protein>
    <submittedName>
        <fullName evidence="5">Glycerol acyltransferase</fullName>
    </submittedName>
</protein>
<organism evidence="5 6">
    <name type="scientific">Denitromonas halophila</name>
    <dbReference type="NCBI Taxonomy" id="1629404"/>
    <lineage>
        <taxon>Bacteria</taxon>
        <taxon>Pseudomonadati</taxon>
        <taxon>Pseudomonadota</taxon>
        <taxon>Betaproteobacteria</taxon>
        <taxon>Rhodocyclales</taxon>
        <taxon>Zoogloeaceae</taxon>
        <taxon>Denitromonas</taxon>
    </lineage>
</organism>
<accession>A0A557R179</accession>
<evidence type="ECO:0000256" key="2">
    <source>
        <dbReference type="ARBA" id="ARBA00022679"/>
    </source>
</evidence>
<feature type="domain" description="Phospholipid/glycerol acyltransferase" evidence="4">
    <location>
        <begin position="10"/>
        <end position="119"/>
    </location>
</feature>
<proteinExistence type="predicted"/>
<reference evidence="5 6" key="1">
    <citation type="submission" date="2019-07" db="EMBL/GenBank/DDBJ databases">
        <title>The pathways for chlorine oxyanion respiration interact through the shared metabolite chlorate.</title>
        <authorList>
            <person name="Barnum T.P."/>
            <person name="Cheng Y."/>
            <person name="Hill K.A."/>
            <person name="Lucas L.N."/>
            <person name="Carlson H.K."/>
            <person name="Coates J.D."/>
        </authorList>
    </citation>
    <scope>NUCLEOTIDE SEQUENCE [LARGE SCALE GENOMIC DNA]</scope>
    <source>
        <strain evidence="5 6">SFB-3</strain>
    </source>
</reference>
<dbReference type="Proteomes" id="UP000319502">
    <property type="component" value="Unassembled WGS sequence"/>
</dbReference>
<evidence type="ECO:0000313" key="6">
    <source>
        <dbReference type="Proteomes" id="UP000319502"/>
    </source>
</evidence>
<dbReference type="PANTHER" id="PTHR10434:SF9">
    <property type="entry name" value="PHOSPHOLIPID_GLYCEROL ACYLTRANSFERASE DOMAIN-CONTAINING PROTEIN"/>
    <property type="match status" value="1"/>
</dbReference>
<dbReference type="SMART" id="SM00563">
    <property type="entry name" value="PlsC"/>
    <property type="match status" value="1"/>
</dbReference>
<keyword evidence="2 5" id="KW-0808">Transferase</keyword>
<evidence type="ECO:0000259" key="4">
    <source>
        <dbReference type="SMART" id="SM00563"/>
    </source>
</evidence>
<dbReference type="RefSeq" id="WP_144308435.1">
    <property type="nucleotide sequence ID" value="NZ_VMNK01000003.1"/>
</dbReference>
<name>A0A557R179_9RHOO</name>
<evidence type="ECO:0000313" key="5">
    <source>
        <dbReference type="EMBL" id="TVO58918.1"/>
    </source>
</evidence>
<dbReference type="PANTHER" id="PTHR10434">
    <property type="entry name" value="1-ACYL-SN-GLYCEROL-3-PHOSPHATE ACYLTRANSFERASE"/>
    <property type="match status" value="1"/>
</dbReference>
<gene>
    <name evidence="5" type="ORF">FHP91_04460</name>
</gene>
<keyword evidence="3 5" id="KW-0012">Acyltransferase</keyword>
<keyword evidence="6" id="KW-1185">Reference proteome</keyword>
<dbReference type="Pfam" id="PF01553">
    <property type="entry name" value="Acyltransferase"/>
    <property type="match status" value="1"/>
</dbReference>